<dbReference type="EMBL" id="MFKW01000047">
    <property type="protein sequence ID" value="OGG50609.1"/>
    <property type="molecule type" value="Genomic_DNA"/>
</dbReference>
<dbReference type="InterPro" id="IPR043148">
    <property type="entry name" value="TagF_C"/>
</dbReference>
<evidence type="ECO:0008006" key="3">
    <source>
        <dbReference type="Google" id="ProtNLM"/>
    </source>
</evidence>
<organism evidence="1 2">
    <name type="scientific">Candidatus Kaiserbacteria bacterium RIFCSPHIGHO2_01_FULL_54_36b</name>
    <dbReference type="NCBI Taxonomy" id="1798483"/>
    <lineage>
        <taxon>Bacteria</taxon>
        <taxon>Candidatus Kaiseribacteriota</taxon>
    </lineage>
</organism>
<dbReference type="SUPFAM" id="SSF53756">
    <property type="entry name" value="UDP-Glycosyltransferase/glycogen phosphorylase"/>
    <property type="match status" value="1"/>
</dbReference>
<dbReference type="NCBIfam" id="TIGR04396">
    <property type="entry name" value="surf_polysacc"/>
    <property type="match status" value="1"/>
</dbReference>
<reference evidence="1 2" key="1">
    <citation type="journal article" date="2016" name="Nat. Commun.">
        <title>Thousands of microbial genomes shed light on interconnected biogeochemical processes in an aquifer system.</title>
        <authorList>
            <person name="Anantharaman K."/>
            <person name="Brown C.T."/>
            <person name="Hug L.A."/>
            <person name="Sharon I."/>
            <person name="Castelle C.J."/>
            <person name="Probst A.J."/>
            <person name="Thomas B.C."/>
            <person name="Singh A."/>
            <person name="Wilkins M.J."/>
            <person name="Karaoz U."/>
            <person name="Brodie E.L."/>
            <person name="Williams K.H."/>
            <person name="Hubbard S.S."/>
            <person name="Banfield J.F."/>
        </authorList>
    </citation>
    <scope>NUCLEOTIDE SEQUENCE [LARGE SCALE GENOMIC DNA]</scope>
</reference>
<accession>A0A1F6CN24</accession>
<dbReference type="InterPro" id="IPR030906">
    <property type="entry name" value="Surf_polysacc"/>
</dbReference>
<dbReference type="Proteomes" id="UP000176445">
    <property type="component" value="Unassembled WGS sequence"/>
</dbReference>
<name>A0A1F6CN24_9BACT</name>
<comment type="caution">
    <text evidence="1">The sequence shown here is derived from an EMBL/GenBank/DDBJ whole genome shotgun (WGS) entry which is preliminary data.</text>
</comment>
<dbReference type="Gene3D" id="3.40.50.12580">
    <property type="match status" value="1"/>
</dbReference>
<proteinExistence type="predicted"/>
<evidence type="ECO:0000313" key="1">
    <source>
        <dbReference type="EMBL" id="OGG50609.1"/>
    </source>
</evidence>
<gene>
    <name evidence="1" type="ORF">A2704_05065</name>
</gene>
<dbReference type="AlphaFoldDB" id="A0A1F6CN24"/>
<protein>
    <recommendedName>
        <fullName evidence="3">Surface carbohydrate biosynthesis protein</fullName>
    </recommendedName>
</protein>
<sequence length="490" mass="56966">MTHFQKTAIIPRVISRILYLPIETIARELDANLLIAHEALKRGYIIVLGEKREVQRYARELGGGVYIYKHWEALFPYRFGDERRKHFFYAGSHQEGVVYIDDTFFLRRGIEQNKTHLLDVYFARGKAQEALLKRAYPLLESVVEVTGSPSFDILRDQYRTIFQERCELLSRTWSPFILVNTNFTAGNKTPHEVEDVLVEREKSSVKNLGRSLTENEKSFFLGLATYKERLFQEYVAMVRALSVRFSDTNIIVRPHPSENHLNWRRELHGLKNVRVIYSGNVIDWILASKAVIHTGCTTGIEAWAVGKPVLRYNPLGKSSEYESELPNKFGRYFATIPELEVAIKNIGADNKSTDSFVMQGDFLKPYMDSVSGELATVRELDSIERRGDIGPKLVYEDIVRNYRTFVRSLRIIIKRLAYALFRHPSITRFLLGRHEAALRASRLQKFPYLSRRYISRMLRKFEMIDSMKPRGLRFVRIDVNTYIMTVTDTV</sequence>
<evidence type="ECO:0000313" key="2">
    <source>
        <dbReference type="Proteomes" id="UP000176445"/>
    </source>
</evidence>